<gene>
    <name evidence="1" type="ORF">CCMSSC00406_0003690</name>
</gene>
<evidence type="ECO:0000313" key="2">
    <source>
        <dbReference type="Proteomes" id="UP000824881"/>
    </source>
</evidence>
<keyword evidence="2" id="KW-1185">Reference proteome</keyword>
<dbReference type="Proteomes" id="UP000824881">
    <property type="component" value="Unassembled WGS sequence"/>
</dbReference>
<protein>
    <submittedName>
        <fullName evidence="1">Uncharacterized protein</fullName>
    </submittedName>
</protein>
<proteinExistence type="predicted"/>
<reference evidence="1 2" key="1">
    <citation type="journal article" date="2021" name="Appl. Environ. Microbiol.">
        <title>Genetic linkage and physical mapping for an oyster mushroom Pleurotus cornucopiae and QTL analysis for the trait cap color.</title>
        <authorList>
            <person name="Zhang Y."/>
            <person name="Gao W."/>
            <person name="Sonnenberg A."/>
            <person name="Chen Q."/>
            <person name="Zhang J."/>
            <person name="Huang C."/>
        </authorList>
    </citation>
    <scope>NUCLEOTIDE SEQUENCE [LARGE SCALE GENOMIC DNA]</scope>
    <source>
        <strain evidence="1">CCMSSC00406</strain>
    </source>
</reference>
<accession>A0ACB7ISI4</accession>
<name>A0ACB7ISI4_PLECO</name>
<evidence type="ECO:0000313" key="1">
    <source>
        <dbReference type="EMBL" id="KAG9220591.1"/>
    </source>
</evidence>
<dbReference type="EMBL" id="WQMT02000007">
    <property type="protein sequence ID" value="KAG9220591.1"/>
    <property type="molecule type" value="Genomic_DNA"/>
</dbReference>
<organism evidence="1 2">
    <name type="scientific">Pleurotus cornucopiae</name>
    <name type="common">Cornucopia mushroom</name>
    <dbReference type="NCBI Taxonomy" id="5321"/>
    <lineage>
        <taxon>Eukaryota</taxon>
        <taxon>Fungi</taxon>
        <taxon>Dikarya</taxon>
        <taxon>Basidiomycota</taxon>
        <taxon>Agaricomycotina</taxon>
        <taxon>Agaricomycetes</taxon>
        <taxon>Agaricomycetidae</taxon>
        <taxon>Agaricales</taxon>
        <taxon>Pleurotineae</taxon>
        <taxon>Pleurotaceae</taxon>
        <taxon>Pleurotus</taxon>
    </lineage>
</organism>
<sequence>MEDNSLKPILLRSRTPGANEKVLKYLEAIQAEGADFPASHSDIGDAPKEGSVMNGAPSAVNGANPLASPKIFSPIAKSHSSEAQLANLASSPVSYGQHNGIEVDDDAKSNTQDGQRTEVGSIREPGPADPPGPKYESYDSGPSFGNFGPLPDDAHHYVPPPGTYGGNPYANGWQPNWAGSPQQAVRPDMPWGQEAHGPPSQFSAVRVPLPESVASPRANSSVPIMIEVESPSSPSRSRSRASKAPSKAPSSAVPPRPQSKASNRDDRPLSPLSRGTARPPVLEDGQIVYDDDNRNRRSLSKAPSLAPSDSLSQFHVKARKKAAQAARASPDARSQGSAPNGQGMPYFPYRNAPTQADLMYAATRGRAMVIPEEMEEGTQKTASVAPSQTAQSKREPSVAPSHHSKQPSAVGGSVVNGKTASHVSSRVSPSKKAPSQVSTSTAKQGPPKSIASRHSHTPSQASHHPSERDGTATPTPSRPSSNHNHPEELNLEEQAIVERALASSRTPRTSYYASSTLEPDVKNSHFHDADLCVLLHQESDPNVHEVVKRALRKAIRQRVKRLGMKSDNETILGLKRAHNHDPSVHLDPEDDGEEPPKWATDLKRELVLMQQRIESLGPKIENLRSPQMGPARSHGDGSRFVFGEEGEEYTQQSPATQTVDINTRPTGTMADSMYQQNPTDEDHFESRPAGSQQYDDEDHGDEEYDNATADQQRGYPAPTDGETRASQLRQSDRLSELRDDSPGQQFLEEELYKLRQKPAGSQSGLSHHTWEVARDDDPEEYPEDEDGHSRVHADESNLPTIPDMNGPLPPVPADGSSRDVVSNARGWHPGEYSQDGQTLAPWQKIHARLLNWAMIWPISELDSGLNSTTRGHQVDEIALSIWTTQTYKRYVRARLTDNSNGVVDRLFVPPNMADAISTAVFNGRHGDACGMLRDLWTPFGLEGMPRLLVVLAKHRSDENHWVVHRFSLPDGGLTTYDSYPERTLPDGRPLGWWFAIRIAWPNTIYPSPDHLMQKMVRLHRPMQLPIDNSVAAAGIWRNILMGSRAERSLDLERLRDLINTEVKNLRQRKLMGKLSIGASRPAWDDMN</sequence>
<comment type="caution">
    <text evidence="1">The sequence shown here is derived from an EMBL/GenBank/DDBJ whole genome shotgun (WGS) entry which is preliminary data.</text>
</comment>